<dbReference type="Gene3D" id="3.40.50.620">
    <property type="entry name" value="HUPs"/>
    <property type="match status" value="1"/>
</dbReference>
<organism evidence="1">
    <name type="scientific">marine metagenome</name>
    <dbReference type="NCBI Taxonomy" id="408172"/>
    <lineage>
        <taxon>unclassified sequences</taxon>
        <taxon>metagenomes</taxon>
        <taxon>ecological metagenomes</taxon>
    </lineage>
</organism>
<reference evidence="1" key="1">
    <citation type="submission" date="2018-05" db="EMBL/GenBank/DDBJ databases">
        <authorList>
            <person name="Lanie J.A."/>
            <person name="Ng W.-L."/>
            <person name="Kazmierczak K.M."/>
            <person name="Andrzejewski T.M."/>
            <person name="Davidsen T.M."/>
            <person name="Wayne K.J."/>
            <person name="Tettelin H."/>
            <person name="Glass J.I."/>
            <person name="Rusch D."/>
            <person name="Podicherti R."/>
            <person name="Tsui H.-C.T."/>
            <person name="Winkler M.E."/>
        </authorList>
    </citation>
    <scope>NUCLEOTIDE SEQUENCE</scope>
</reference>
<proteinExistence type="predicted"/>
<feature type="non-terminal residue" evidence="1">
    <location>
        <position position="40"/>
    </location>
</feature>
<protein>
    <submittedName>
        <fullName evidence="1">Uncharacterized protein</fullName>
    </submittedName>
</protein>
<dbReference type="EMBL" id="UINC01026103">
    <property type="protein sequence ID" value="SVB02941.1"/>
    <property type="molecule type" value="Genomic_DNA"/>
</dbReference>
<name>A0A382ANS8_9ZZZZ</name>
<gene>
    <name evidence="1" type="ORF">METZ01_LOCUS155795</name>
</gene>
<dbReference type="AlphaFoldDB" id="A0A382ANS8"/>
<sequence length="40" mass="4634">MKAVVEPESRIELGTDGEVQRANFRYELNEYDLYAVEEGI</sequence>
<dbReference type="InterPro" id="IPR014729">
    <property type="entry name" value="Rossmann-like_a/b/a_fold"/>
</dbReference>
<accession>A0A382ANS8</accession>
<evidence type="ECO:0000313" key="1">
    <source>
        <dbReference type="EMBL" id="SVB02941.1"/>
    </source>
</evidence>